<sequence length="60" mass="6060">MHWHFCSGQLPLILAAVKLPDGVFDPSGSKGMVLEPGADLVAGVELTEAGAGRVSEAGAV</sequence>
<dbReference type="Proteomes" id="UP000655044">
    <property type="component" value="Unassembled WGS sequence"/>
</dbReference>
<comment type="caution">
    <text evidence="1">The sequence shown here is derived from an EMBL/GenBank/DDBJ whole genome shotgun (WGS) entry which is preliminary data.</text>
</comment>
<gene>
    <name evidence="1" type="ORF">Pro02_62920</name>
</gene>
<accession>A0A8J3S6U1</accession>
<evidence type="ECO:0000313" key="1">
    <source>
        <dbReference type="EMBL" id="GIH87884.1"/>
    </source>
</evidence>
<dbReference type="AlphaFoldDB" id="A0A8J3S6U1"/>
<keyword evidence="2" id="KW-1185">Reference proteome</keyword>
<name>A0A8J3S6U1_PLARO</name>
<evidence type="ECO:0000313" key="2">
    <source>
        <dbReference type="Proteomes" id="UP000655044"/>
    </source>
</evidence>
<reference evidence="1" key="1">
    <citation type="submission" date="2021-01" db="EMBL/GenBank/DDBJ databases">
        <title>Whole genome shotgun sequence of Planobispora rosea NBRC 15558.</title>
        <authorList>
            <person name="Komaki H."/>
            <person name="Tamura T."/>
        </authorList>
    </citation>
    <scope>NUCLEOTIDE SEQUENCE</scope>
    <source>
        <strain evidence="1">NBRC 15558</strain>
    </source>
</reference>
<organism evidence="1 2">
    <name type="scientific">Planobispora rosea</name>
    <dbReference type="NCBI Taxonomy" id="35762"/>
    <lineage>
        <taxon>Bacteria</taxon>
        <taxon>Bacillati</taxon>
        <taxon>Actinomycetota</taxon>
        <taxon>Actinomycetes</taxon>
        <taxon>Streptosporangiales</taxon>
        <taxon>Streptosporangiaceae</taxon>
        <taxon>Planobispora</taxon>
    </lineage>
</organism>
<protein>
    <submittedName>
        <fullName evidence="1">Uncharacterized protein</fullName>
    </submittedName>
</protein>
<proteinExistence type="predicted"/>
<dbReference type="EMBL" id="BOOI01000069">
    <property type="protein sequence ID" value="GIH87884.1"/>
    <property type="molecule type" value="Genomic_DNA"/>
</dbReference>